<protein>
    <recommendedName>
        <fullName evidence="4">DNA mismatch repair protein MutL</fullName>
    </recommendedName>
</protein>
<gene>
    <name evidence="4 7" type="primary">mutL</name>
    <name evidence="7" type="ORF">GCM10008967_32060</name>
</gene>
<keyword evidence="2 4" id="KW-0227">DNA damage</keyword>
<evidence type="ECO:0000256" key="4">
    <source>
        <dbReference type="HAMAP-Rule" id="MF_00149"/>
    </source>
</evidence>
<dbReference type="HAMAP" id="MF_00149">
    <property type="entry name" value="DNA_mis_repair"/>
    <property type="match status" value="1"/>
</dbReference>
<dbReference type="InterPro" id="IPR042121">
    <property type="entry name" value="MutL_C_regsub"/>
</dbReference>
<proteinExistence type="inferred from homology"/>
<sequence>MGRIHELGDHLSNKIAAGEVVERPASVVKELVENAVDASSTVIDILVKEAGLEEIRIIDNGSGIEHEDVVTAFKRHATSKIQNEEDLFRVRTLGFRGEALPSIASVSKVTLQTCSITEDEGSKIELDGGHVVSFEKAHARKGTDLTVQELFFNTPARLKYMKTLHTELGHITDVVSRIALCYPNVSFRLVHNGKKLLQTSGNGDPVQVLASIYGVGIAKDMVTFEASSLDFEIKGYMAKPEVTRASRHYMTIIVNGRFIRNHAIQKAIMDGFHTFLPIGRYPICLLDIKMDPLLLDVNVHPSKLEVRFSKEGELKEQVTDAIRSRWRKETLIPSAAKGFVKREEKPVQTTLQWDAPTTEELKVDRPFHKEIPTHVVTQPEPTSPVSFQPEVDSSFIREVDTESTDVWHEPPHVEQAEPQEEQSEYRIPPLYFVGQAHGTYIIAQNDEGLYLIDQHAAQERLKYEFFRVKVQQVPNDVQELLIPLTLEFAPDDFMKITENKSKLESVGVFLEEFGMNSFIVRSHPSWFPKGEEKETIEEMIEQLLQMNKISIEKIREEAAILMSCKGSIKANRYLRQEEIETLLNDLRKASDPFTCPHGRPILVKFTTYELEKMFKRVM</sequence>
<evidence type="ECO:0000256" key="1">
    <source>
        <dbReference type="ARBA" id="ARBA00006082"/>
    </source>
</evidence>
<keyword evidence="3 4" id="KW-0234">DNA repair</keyword>
<feature type="domain" description="MutL C-terminal dimerisation" evidence="5">
    <location>
        <begin position="432"/>
        <end position="574"/>
    </location>
</feature>
<dbReference type="PANTHER" id="PTHR10073">
    <property type="entry name" value="DNA MISMATCH REPAIR PROTEIN MLH, PMS, MUTL"/>
    <property type="match status" value="1"/>
</dbReference>
<dbReference type="Gene3D" id="3.30.1540.20">
    <property type="entry name" value="MutL, C-terminal domain, dimerisation subdomain"/>
    <property type="match status" value="1"/>
</dbReference>
<dbReference type="InterPro" id="IPR037198">
    <property type="entry name" value="MutL_C_sf"/>
</dbReference>
<keyword evidence="7" id="KW-0540">Nuclease</keyword>
<dbReference type="InterPro" id="IPR013507">
    <property type="entry name" value="DNA_mismatch_S5_2-like"/>
</dbReference>
<dbReference type="InterPro" id="IPR014721">
    <property type="entry name" value="Ribsml_uS5_D2-typ_fold_subgr"/>
</dbReference>
<dbReference type="Gene3D" id="3.30.565.10">
    <property type="entry name" value="Histidine kinase-like ATPase, C-terminal domain"/>
    <property type="match status" value="1"/>
</dbReference>
<dbReference type="InterPro" id="IPR036890">
    <property type="entry name" value="HATPase_C_sf"/>
</dbReference>
<dbReference type="RefSeq" id="WP_343801090.1">
    <property type="nucleotide sequence ID" value="NZ_BAAADJ010000056.1"/>
</dbReference>
<dbReference type="NCBIfam" id="TIGR00585">
    <property type="entry name" value="mutl"/>
    <property type="match status" value="1"/>
</dbReference>
<reference evidence="8" key="1">
    <citation type="journal article" date="2019" name="Int. J. Syst. Evol. Microbiol.">
        <title>The Global Catalogue of Microorganisms (GCM) 10K type strain sequencing project: providing services to taxonomists for standard genome sequencing and annotation.</title>
        <authorList>
            <consortium name="The Broad Institute Genomics Platform"/>
            <consortium name="The Broad Institute Genome Sequencing Center for Infectious Disease"/>
            <person name="Wu L."/>
            <person name="Ma J."/>
        </authorList>
    </citation>
    <scope>NUCLEOTIDE SEQUENCE [LARGE SCALE GENOMIC DNA]</scope>
    <source>
        <strain evidence="8">JCM 9731</strain>
    </source>
</reference>
<evidence type="ECO:0000313" key="7">
    <source>
        <dbReference type="EMBL" id="GAA0339317.1"/>
    </source>
</evidence>
<dbReference type="InterPro" id="IPR042120">
    <property type="entry name" value="MutL_C_dimsub"/>
</dbReference>
<accession>A0ABP3G8F1</accession>
<dbReference type="InterPro" id="IPR014762">
    <property type="entry name" value="DNA_mismatch_repair_CS"/>
</dbReference>
<keyword evidence="8" id="KW-1185">Reference proteome</keyword>
<comment type="function">
    <text evidence="4">This protein is involved in the repair of mismatches in DNA. It is required for dam-dependent methyl-directed DNA mismatch repair. May act as a 'molecular matchmaker', a protein that promotes the formation of a stable complex between two or more DNA-binding proteins in an ATP-dependent manner without itself being part of a final effector complex.</text>
</comment>
<evidence type="ECO:0000259" key="6">
    <source>
        <dbReference type="SMART" id="SM01340"/>
    </source>
</evidence>
<dbReference type="SMART" id="SM01340">
    <property type="entry name" value="DNA_mis_repair"/>
    <property type="match status" value="1"/>
</dbReference>
<dbReference type="Pfam" id="PF08676">
    <property type="entry name" value="MutL_C"/>
    <property type="match status" value="1"/>
</dbReference>
<dbReference type="EMBL" id="BAAADJ010000056">
    <property type="protein sequence ID" value="GAA0339317.1"/>
    <property type="molecule type" value="Genomic_DNA"/>
</dbReference>
<comment type="similarity">
    <text evidence="1 4">Belongs to the DNA mismatch repair MutL/HexB family.</text>
</comment>
<organism evidence="7 8">
    <name type="scientific">Bacillus carboniphilus</name>
    <dbReference type="NCBI Taxonomy" id="86663"/>
    <lineage>
        <taxon>Bacteria</taxon>
        <taxon>Bacillati</taxon>
        <taxon>Bacillota</taxon>
        <taxon>Bacilli</taxon>
        <taxon>Bacillales</taxon>
        <taxon>Bacillaceae</taxon>
        <taxon>Bacillus</taxon>
    </lineage>
</organism>
<dbReference type="GO" id="GO:0004519">
    <property type="term" value="F:endonuclease activity"/>
    <property type="evidence" value="ECO:0007669"/>
    <property type="project" value="UniProtKB-KW"/>
</dbReference>
<name>A0ABP3G8F1_9BACI</name>
<dbReference type="Pfam" id="PF13589">
    <property type="entry name" value="HATPase_c_3"/>
    <property type="match status" value="1"/>
</dbReference>
<dbReference type="InterPro" id="IPR020667">
    <property type="entry name" value="DNA_mismatch_repair_MutL"/>
</dbReference>
<dbReference type="SUPFAM" id="SSF55874">
    <property type="entry name" value="ATPase domain of HSP90 chaperone/DNA topoisomerase II/histidine kinase"/>
    <property type="match status" value="1"/>
</dbReference>
<dbReference type="SUPFAM" id="SSF118116">
    <property type="entry name" value="DNA mismatch repair protein MutL"/>
    <property type="match status" value="1"/>
</dbReference>
<dbReference type="NCBIfam" id="NF000950">
    <property type="entry name" value="PRK00095.1-3"/>
    <property type="match status" value="1"/>
</dbReference>
<dbReference type="InterPro" id="IPR038973">
    <property type="entry name" value="MutL/Mlh/Pms-like"/>
</dbReference>
<dbReference type="Gene3D" id="3.30.230.10">
    <property type="match status" value="1"/>
</dbReference>
<dbReference type="SUPFAM" id="SSF54211">
    <property type="entry name" value="Ribosomal protein S5 domain 2-like"/>
    <property type="match status" value="1"/>
</dbReference>
<dbReference type="CDD" id="cd16926">
    <property type="entry name" value="HATPase_MutL-MLH-PMS-like"/>
    <property type="match status" value="1"/>
</dbReference>
<dbReference type="InterPro" id="IPR020568">
    <property type="entry name" value="Ribosomal_Su5_D2-typ_SF"/>
</dbReference>
<comment type="caution">
    <text evidence="7">The sequence shown here is derived from an EMBL/GenBank/DDBJ whole genome shotgun (WGS) entry which is preliminary data.</text>
</comment>
<evidence type="ECO:0000256" key="2">
    <source>
        <dbReference type="ARBA" id="ARBA00022763"/>
    </source>
</evidence>
<dbReference type="InterPro" id="IPR014790">
    <property type="entry name" value="MutL_C"/>
</dbReference>
<dbReference type="PROSITE" id="PS00058">
    <property type="entry name" value="DNA_MISMATCH_REPAIR_1"/>
    <property type="match status" value="1"/>
</dbReference>
<dbReference type="Pfam" id="PF01119">
    <property type="entry name" value="DNA_mis_repair"/>
    <property type="match status" value="1"/>
</dbReference>
<evidence type="ECO:0000256" key="3">
    <source>
        <dbReference type="ARBA" id="ARBA00023204"/>
    </source>
</evidence>
<dbReference type="CDD" id="cd00782">
    <property type="entry name" value="MutL_Trans"/>
    <property type="match status" value="1"/>
</dbReference>
<keyword evidence="7" id="KW-0255">Endonuclease</keyword>
<dbReference type="Gene3D" id="3.30.1370.100">
    <property type="entry name" value="MutL, C-terminal domain, regulatory subdomain"/>
    <property type="match status" value="1"/>
</dbReference>
<dbReference type="InterPro" id="IPR002099">
    <property type="entry name" value="MutL/Mlh/PMS"/>
</dbReference>
<feature type="domain" description="DNA mismatch repair protein S5" evidence="6">
    <location>
        <begin position="209"/>
        <end position="327"/>
    </location>
</feature>
<evidence type="ECO:0000313" key="8">
    <source>
        <dbReference type="Proteomes" id="UP001500782"/>
    </source>
</evidence>
<dbReference type="PANTHER" id="PTHR10073:SF12">
    <property type="entry name" value="DNA MISMATCH REPAIR PROTEIN MLH1"/>
    <property type="match status" value="1"/>
</dbReference>
<dbReference type="SMART" id="SM00853">
    <property type="entry name" value="MutL_C"/>
    <property type="match status" value="1"/>
</dbReference>
<dbReference type="Proteomes" id="UP001500782">
    <property type="component" value="Unassembled WGS sequence"/>
</dbReference>
<evidence type="ECO:0000259" key="5">
    <source>
        <dbReference type="SMART" id="SM00853"/>
    </source>
</evidence>
<keyword evidence="7" id="KW-0378">Hydrolase</keyword>